<dbReference type="Proteomes" id="UP000812961">
    <property type="component" value="Unassembled WGS sequence"/>
</dbReference>
<accession>A0ABS7GL37</accession>
<gene>
    <name evidence="1" type="ORF">K1Y79_27040</name>
</gene>
<protein>
    <submittedName>
        <fullName evidence="1">Uncharacterized protein</fullName>
    </submittedName>
</protein>
<name>A0ABS7GL37_9BACT</name>
<comment type="caution">
    <text evidence="1">The sequence shown here is derived from an EMBL/GenBank/DDBJ whole genome shotgun (WGS) entry which is preliminary data.</text>
</comment>
<organism evidence="1 2">
    <name type="scientific">Chitinophaga rhizophila</name>
    <dbReference type="NCBI Taxonomy" id="2866212"/>
    <lineage>
        <taxon>Bacteria</taxon>
        <taxon>Pseudomonadati</taxon>
        <taxon>Bacteroidota</taxon>
        <taxon>Chitinophagia</taxon>
        <taxon>Chitinophagales</taxon>
        <taxon>Chitinophagaceae</taxon>
        <taxon>Chitinophaga</taxon>
    </lineage>
</organism>
<dbReference type="RefSeq" id="WP_220253348.1">
    <property type="nucleotide sequence ID" value="NZ_JAICCF010000006.1"/>
</dbReference>
<dbReference type="EMBL" id="JAICCF010000006">
    <property type="protein sequence ID" value="MBW8688021.1"/>
    <property type="molecule type" value="Genomic_DNA"/>
</dbReference>
<sequence length="231" mass="25264">MYATLQLFAGISLPAWLSIHSGFSSTEKEKPVIPIKDDEKVVKWYIKPGNNWVYQSGNGDCYLLINISSTKGLAAPSKTLPDRSFVTGNVQVLQAEKQHKSIASVVAQHATVDVTIPPGLTCVKVYGSPYEVTEGSVLMRLNNLYADYARSLLVHLKSKGSFTSNLRIDCTLEYTDTATSERVKEGRPVQLLLTTDKDLIRSGEAPDVQAMLALLASTPYFDTISQGGYEG</sequence>
<reference evidence="1 2" key="1">
    <citation type="submission" date="2021-08" db="EMBL/GenBank/DDBJ databases">
        <title>The genome sequence of Chitinophaga sp. B61.</title>
        <authorList>
            <person name="Zhang X."/>
        </authorList>
    </citation>
    <scope>NUCLEOTIDE SEQUENCE [LARGE SCALE GENOMIC DNA]</scope>
    <source>
        <strain evidence="1 2">B61</strain>
    </source>
</reference>
<evidence type="ECO:0000313" key="2">
    <source>
        <dbReference type="Proteomes" id="UP000812961"/>
    </source>
</evidence>
<keyword evidence="2" id="KW-1185">Reference proteome</keyword>
<proteinExistence type="predicted"/>
<evidence type="ECO:0000313" key="1">
    <source>
        <dbReference type="EMBL" id="MBW8688021.1"/>
    </source>
</evidence>